<dbReference type="InterPro" id="IPR044068">
    <property type="entry name" value="CB"/>
</dbReference>
<accession>A0A9D1A2I9</accession>
<dbReference type="Gene3D" id="1.10.150.130">
    <property type="match status" value="1"/>
</dbReference>
<dbReference type="PANTHER" id="PTHR30349:SF89">
    <property type="entry name" value="INTEGRASE_RECOMBINASE"/>
    <property type="match status" value="1"/>
</dbReference>
<dbReference type="PROSITE" id="PS51900">
    <property type="entry name" value="CB"/>
    <property type="match status" value="1"/>
</dbReference>
<reference evidence="9" key="1">
    <citation type="submission" date="2020-10" db="EMBL/GenBank/DDBJ databases">
        <authorList>
            <person name="Gilroy R."/>
        </authorList>
    </citation>
    <scope>NUCLEOTIDE SEQUENCE</scope>
    <source>
        <strain evidence="9">CHK180-2868</strain>
    </source>
</reference>
<protein>
    <submittedName>
        <fullName evidence="9">Tyrosine-type recombinase/integrase</fullName>
    </submittedName>
</protein>
<evidence type="ECO:0000259" key="8">
    <source>
        <dbReference type="PROSITE" id="PS51900"/>
    </source>
</evidence>
<dbReference type="AlphaFoldDB" id="A0A9D1A2I9"/>
<dbReference type="EMBL" id="DVGC01000003">
    <property type="protein sequence ID" value="HIR04526.1"/>
    <property type="molecule type" value="Genomic_DNA"/>
</dbReference>
<comment type="function">
    <text evidence="1">Site-specific tyrosine recombinase, which acts by catalyzing the cutting and rejoining of the recombining DNA molecules.</text>
</comment>
<evidence type="ECO:0000256" key="6">
    <source>
        <dbReference type="PROSITE-ProRule" id="PRU01248"/>
    </source>
</evidence>
<evidence type="ECO:0000256" key="3">
    <source>
        <dbReference type="ARBA" id="ARBA00022908"/>
    </source>
</evidence>
<dbReference type="InterPro" id="IPR050090">
    <property type="entry name" value="Tyrosine_recombinase_XerCD"/>
</dbReference>
<dbReference type="GO" id="GO:0003677">
    <property type="term" value="F:DNA binding"/>
    <property type="evidence" value="ECO:0007669"/>
    <property type="project" value="UniProtKB-UniRule"/>
</dbReference>
<dbReference type="Pfam" id="PF00589">
    <property type="entry name" value="Phage_integrase"/>
    <property type="match status" value="1"/>
</dbReference>
<sequence length="268" mass="31451">MKTEEFEAYLRSTNLSENTISSYLFAVRQFFNQYDEVTKRGLRDHKMWLIESYKPKTVNLRIRAINCYLESIGKGDLKLQFIKVQQKAFLENVISEADYEYFKKSLKKDGELFWYFVVRLMAATGVRVSELVQIKAEHVRIGYVDLYSKGGKLRRIYIPKSLRTEAADWLKEKGQESGFLFLNKQGKRITTRGIAGQLKVLAARYGIDQAVIYPHSFRHRFAKSFLERFNDLSLLADLMGHESIETTRIYLRRTSTEQQDIVDRVVDW</sequence>
<dbReference type="InterPro" id="IPR011010">
    <property type="entry name" value="DNA_brk_join_enz"/>
</dbReference>
<evidence type="ECO:0000256" key="2">
    <source>
        <dbReference type="ARBA" id="ARBA00008857"/>
    </source>
</evidence>
<keyword evidence="3" id="KW-0229">DNA integration</keyword>
<dbReference type="GO" id="GO:0015074">
    <property type="term" value="P:DNA integration"/>
    <property type="evidence" value="ECO:0007669"/>
    <property type="project" value="UniProtKB-KW"/>
</dbReference>
<gene>
    <name evidence="9" type="ORF">IAB28_00935</name>
</gene>
<comment type="caution">
    <text evidence="9">The sequence shown here is derived from an EMBL/GenBank/DDBJ whole genome shotgun (WGS) entry which is preliminary data.</text>
</comment>
<evidence type="ECO:0000256" key="5">
    <source>
        <dbReference type="ARBA" id="ARBA00023172"/>
    </source>
</evidence>
<dbReference type="InterPro" id="IPR010998">
    <property type="entry name" value="Integrase_recombinase_N"/>
</dbReference>
<proteinExistence type="inferred from homology"/>
<evidence type="ECO:0000256" key="4">
    <source>
        <dbReference type="ARBA" id="ARBA00023125"/>
    </source>
</evidence>
<comment type="similarity">
    <text evidence="2">Belongs to the 'phage' integrase family.</text>
</comment>
<dbReference type="InterPro" id="IPR004107">
    <property type="entry name" value="Integrase_SAM-like_N"/>
</dbReference>
<name>A0A9D1A2I9_9FIRM</name>
<dbReference type="PANTHER" id="PTHR30349">
    <property type="entry name" value="PHAGE INTEGRASE-RELATED"/>
    <property type="match status" value="1"/>
</dbReference>
<dbReference type="InterPro" id="IPR013762">
    <property type="entry name" value="Integrase-like_cat_sf"/>
</dbReference>
<evidence type="ECO:0000259" key="7">
    <source>
        <dbReference type="PROSITE" id="PS51898"/>
    </source>
</evidence>
<dbReference type="GO" id="GO:0006310">
    <property type="term" value="P:DNA recombination"/>
    <property type="evidence" value="ECO:0007669"/>
    <property type="project" value="UniProtKB-KW"/>
</dbReference>
<dbReference type="Pfam" id="PF13495">
    <property type="entry name" value="Phage_int_SAM_4"/>
    <property type="match status" value="1"/>
</dbReference>
<reference evidence="9" key="2">
    <citation type="journal article" date="2021" name="PeerJ">
        <title>Extensive microbial diversity within the chicken gut microbiome revealed by metagenomics and culture.</title>
        <authorList>
            <person name="Gilroy R."/>
            <person name="Ravi A."/>
            <person name="Getino M."/>
            <person name="Pursley I."/>
            <person name="Horton D.L."/>
            <person name="Alikhan N.F."/>
            <person name="Baker D."/>
            <person name="Gharbi K."/>
            <person name="Hall N."/>
            <person name="Watson M."/>
            <person name="Adriaenssens E.M."/>
            <person name="Foster-Nyarko E."/>
            <person name="Jarju S."/>
            <person name="Secka A."/>
            <person name="Antonio M."/>
            <person name="Oren A."/>
            <person name="Chaudhuri R.R."/>
            <person name="La Ragione R."/>
            <person name="Hildebrand F."/>
            <person name="Pallen M.J."/>
        </authorList>
    </citation>
    <scope>NUCLEOTIDE SEQUENCE</scope>
    <source>
        <strain evidence="9">CHK180-2868</strain>
    </source>
</reference>
<dbReference type="PROSITE" id="PS51898">
    <property type="entry name" value="TYR_RECOMBINASE"/>
    <property type="match status" value="1"/>
</dbReference>
<dbReference type="SUPFAM" id="SSF56349">
    <property type="entry name" value="DNA breaking-rejoining enzymes"/>
    <property type="match status" value="1"/>
</dbReference>
<evidence type="ECO:0000313" key="9">
    <source>
        <dbReference type="EMBL" id="HIR04526.1"/>
    </source>
</evidence>
<dbReference type="Proteomes" id="UP000824250">
    <property type="component" value="Unassembled WGS sequence"/>
</dbReference>
<dbReference type="Gene3D" id="1.10.443.10">
    <property type="entry name" value="Intergrase catalytic core"/>
    <property type="match status" value="1"/>
</dbReference>
<dbReference type="InterPro" id="IPR002104">
    <property type="entry name" value="Integrase_catalytic"/>
</dbReference>
<evidence type="ECO:0000256" key="1">
    <source>
        <dbReference type="ARBA" id="ARBA00003283"/>
    </source>
</evidence>
<keyword evidence="4 6" id="KW-0238">DNA-binding</keyword>
<organism evidence="9 10">
    <name type="scientific">Candidatus Copromonas faecavium</name>
    <name type="common">nom. illeg.</name>
    <dbReference type="NCBI Taxonomy" id="2840740"/>
    <lineage>
        <taxon>Bacteria</taxon>
        <taxon>Bacillati</taxon>
        <taxon>Bacillota</taxon>
        <taxon>Clostridia</taxon>
        <taxon>Lachnospirales</taxon>
        <taxon>Lachnospiraceae</taxon>
        <taxon>Candidatus Copromonas (nom. illeg.)</taxon>
    </lineage>
</organism>
<keyword evidence="5" id="KW-0233">DNA recombination</keyword>
<feature type="domain" description="Tyr recombinase" evidence="7">
    <location>
        <begin position="89"/>
        <end position="263"/>
    </location>
</feature>
<evidence type="ECO:0000313" key="10">
    <source>
        <dbReference type="Proteomes" id="UP000824250"/>
    </source>
</evidence>
<feature type="domain" description="Core-binding (CB)" evidence="8">
    <location>
        <begin position="1"/>
        <end position="73"/>
    </location>
</feature>